<dbReference type="AlphaFoldDB" id="A0A8S4A584"/>
<gene>
    <name evidence="1" type="ORF">CUNI_LOCUS21962</name>
</gene>
<accession>A0A8S4A584</accession>
<dbReference type="OrthoDB" id="6076671at2759"/>
<sequence>MAYLSSESLHTLPGYYDSREPEPSSILFPRGPQWTRRYQRTPHLDRLNDCFVYTDQGPPMYRLLGAHYNMYKIPVKTDYHFTDRSCHFELRQYNAPNYRNEALTFPPGPPPAQVAVYDQLVTGPVSDNQTAPTMQTRNNYFSSIQAWDKYRYLPGPPTEKQMNRKF</sequence>
<dbReference type="EMBL" id="CAJHNH020008530">
    <property type="protein sequence ID" value="CAG5136404.1"/>
    <property type="molecule type" value="Genomic_DNA"/>
</dbReference>
<evidence type="ECO:0000313" key="1">
    <source>
        <dbReference type="EMBL" id="CAG5136404.1"/>
    </source>
</evidence>
<organism evidence="1 2">
    <name type="scientific">Candidula unifasciata</name>
    <dbReference type="NCBI Taxonomy" id="100452"/>
    <lineage>
        <taxon>Eukaryota</taxon>
        <taxon>Metazoa</taxon>
        <taxon>Spiralia</taxon>
        <taxon>Lophotrochozoa</taxon>
        <taxon>Mollusca</taxon>
        <taxon>Gastropoda</taxon>
        <taxon>Heterobranchia</taxon>
        <taxon>Euthyneura</taxon>
        <taxon>Panpulmonata</taxon>
        <taxon>Eupulmonata</taxon>
        <taxon>Stylommatophora</taxon>
        <taxon>Helicina</taxon>
        <taxon>Helicoidea</taxon>
        <taxon>Geomitridae</taxon>
        <taxon>Candidula</taxon>
    </lineage>
</organism>
<reference evidence="1" key="1">
    <citation type="submission" date="2021-04" db="EMBL/GenBank/DDBJ databases">
        <authorList>
            <consortium name="Molecular Ecology Group"/>
        </authorList>
    </citation>
    <scope>NUCLEOTIDE SEQUENCE</scope>
</reference>
<evidence type="ECO:0000313" key="2">
    <source>
        <dbReference type="Proteomes" id="UP000678393"/>
    </source>
</evidence>
<keyword evidence="2" id="KW-1185">Reference proteome</keyword>
<dbReference type="Proteomes" id="UP000678393">
    <property type="component" value="Unassembled WGS sequence"/>
</dbReference>
<name>A0A8S4A584_9EUPU</name>
<comment type="caution">
    <text evidence="1">The sequence shown here is derived from an EMBL/GenBank/DDBJ whole genome shotgun (WGS) entry which is preliminary data.</text>
</comment>
<proteinExistence type="predicted"/>
<protein>
    <submittedName>
        <fullName evidence="1">Uncharacterized protein</fullName>
    </submittedName>
</protein>